<protein>
    <submittedName>
        <fullName evidence="1">Uncharacterized protein</fullName>
    </submittedName>
</protein>
<sequence length="51" mass="6108">MHQTNHRNRLVDALFLLSSKIIKTILFIRETTSVSRKRYLSTLKNRLFFSI</sequence>
<dbReference type="HOGENOM" id="CLU_3102352_0_0_10"/>
<organism evidence="1 2">
    <name type="scientific">Prevotella veroralis F0319</name>
    <dbReference type="NCBI Taxonomy" id="649761"/>
    <lineage>
        <taxon>Bacteria</taxon>
        <taxon>Pseudomonadati</taxon>
        <taxon>Bacteroidota</taxon>
        <taxon>Bacteroidia</taxon>
        <taxon>Bacteroidales</taxon>
        <taxon>Prevotellaceae</taxon>
        <taxon>Prevotella</taxon>
    </lineage>
</organism>
<dbReference type="STRING" id="649761.HMPREF0973_01167"/>
<dbReference type="AlphaFoldDB" id="C9MNI0"/>
<comment type="caution">
    <text evidence="1">The sequence shown here is derived from an EMBL/GenBank/DDBJ whole genome shotgun (WGS) entry which is preliminary data.</text>
</comment>
<reference evidence="1 2" key="1">
    <citation type="submission" date="2009-09" db="EMBL/GenBank/DDBJ databases">
        <authorList>
            <person name="Weinstock G."/>
            <person name="Sodergren E."/>
            <person name="Clifton S."/>
            <person name="Fulton L."/>
            <person name="Fulton B."/>
            <person name="Courtney L."/>
            <person name="Fronick C."/>
            <person name="Harrison M."/>
            <person name="Strong C."/>
            <person name="Farmer C."/>
            <person name="Delahaunty K."/>
            <person name="Markovic C."/>
            <person name="Hall O."/>
            <person name="Minx P."/>
            <person name="Tomlinson C."/>
            <person name="Mitreva M."/>
            <person name="Nelson J."/>
            <person name="Hou S."/>
            <person name="Wollam A."/>
            <person name="Pepin K.H."/>
            <person name="Johnson M."/>
            <person name="Bhonagiri V."/>
            <person name="Nash W.E."/>
            <person name="Warren W."/>
            <person name="Chinwalla A."/>
            <person name="Mardis E.R."/>
            <person name="Wilson R.K."/>
        </authorList>
    </citation>
    <scope>NUCLEOTIDE SEQUENCE [LARGE SCALE GENOMIC DNA]</scope>
    <source>
        <strain evidence="1 2">F0319</strain>
    </source>
</reference>
<dbReference type="EMBL" id="ACVA01000031">
    <property type="protein sequence ID" value="EEX18633.1"/>
    <property type="molecule type" value="Genomic_DNA"/>
</dbReference>
<evidence type="ECO:0000313" key="2">
    <source>
        <dbReference type="Proteomes" id="UP000003327"/>
    </source>
</evidence>
<accession>C9MNI0</accession>
<dbReference type="Proteomes" id="UP000003327">
    <property type="component" value="Unassembled WGS sequence"/>
</dbReference>
<keyword evidence="2" id="KW-1185">Reference proteome</keyword>
<name>C9MNI0_9BACT</name>
<proteinExistence type="predicted"/>
<evidence type="ECO:0000313" key="1">
    <source>
        <dbReference type="EMBL" id="EEX18633.1"/>
    </source>
</evidence>
<gene>
    <name evidence="1" type="ORF">HMPREF0973_01167</name>
</gene>